<keyword evidence="2" id="KW-1015">Disulfide bond</keyword>
<keyword evidence="4" id="KW-0393">Immunoglobulin domain</keyword>
<evidence type="ECO:0000259" key="6">
    <source>
        <dbReference type="PROSITE" id="PS50835"/>
    </source>
</evidence>
<evidence type="ECO:0000313" key="8">
    <source>
        <dbReference type="Proteomes" id="UP001174909"/>
    </source>
</evidence>
<dbReference type="InterPro" id="IPR003599">
    <property type="entry name" value="Ig_sub"/>
</dbReference>
<dbReference type="PANTHER" id="PTHR44337">
    <property type="entry name" value="CARCINOEMBRYONIC ANTIGEN-RELATED CELL ADHESION MOLECULE 8"/>
    <property type="match status" value="1"/>
</dbReference>
<protein>
    <recommendedName>
        <fullName evidence="6">Ig-like domain-containing protein</fullName>
    </recommendedName>
</protein>
<organism evidence="7 8">
    <name type="scientific">Geodia barretti</name>
    <name type="common">Barrett's horny sponge</name>
    <dbReference type="NCBI Taxonomy" id="519541"/>
    <lineage>
        <taxon>Eukaryota</taxon>
        <taxon>Metazoa</taxon>
        <taxon>Porifera</taxon>
        <taxon>Demospongiae</taxon>
        <taxon>Heteroscleromorpha</taxon>
        <taxon>Tetractinellida</taxon>
        <taxon>Astrophorina</taxon>
        <taxon>Geodiidae</taxon>
        <taxon>Geodia</taxon>
    </lineage>
</organism>
<evidence type="ECO:0000313" key="7">
    <source>
        <dbReference type="EMBL" id="CAI8006037.1"/>
    </source>
</evidence>
<evidence type="ECO:0000256" key="1">
    <source>
        <dbReference type="ARBA" id="ARBA00022729"/>
    </source>
</evidence>
<feature type="domain" description="Ig-like" evidence="6">
    <location>
        <begin position="72"/>
        <end position="155"/>
    </location>
</feature>
<feature type="region of interest" description="Disordered" evidence="5">
    <location>
        <begin position="160"/>
        <end position="188"/>
    </location>
</feature>
<proteinExistence type="predicted"/>
<comment type="caution">
    <text evidence="7">The sequence shown here is derived from an EMBL/GenBank/DDBJ whole genome shotgun (WGS) entry which is preliminary data.</text>
</comment>
<reference evidence="7" key="1">
    <citation type="submission" date="2023-03" db="EMBL/GenBank/DDBJ databases">
        <authorList>
            <person name="Steffen K."/>
            <person name="Cardenas P."/>
        </authorList>
    </citation>
    <scope>NUCLEOTIDE SEQUENCE</scope>
</reference>
<dbReference type="PANTHER" id="PTHR44337:SF20">
    <property type="entry name" value="CARCINOEMBRYONIC ANTIGEN-RELATED CELL ADHESION MOLECULE 5-RELATED"/>
    <property type="match status" value="1"/>
</dbReference>
<dbReference type="EMBL" id="CASHTH010000657">
    <property type="protein sequence ID" value="CAI8006037.1"/>
    <property type="molecule type" value="Genomic_DNA"/>
</dbReference>
<dbReference type="PROSITE" id="PS50835">
    <property type="entry name" value="IG_LIKE"/>
    <property type="match status" value="2"/>
</dbReference>
<keyword evidence="1" id="KW-0732">Signal</keyword>
<dbReference type="SUPFAM" id="SSF48726">
    <property type="entry name" value="Immunoglobulin"/>
    <property type="match status" value="2"/>
</dbReference>
<accession>A0AA35R7W4</accession>
<dbReference type="InterPro" id="IPR036179">
    <property type="entry name" value="Ig-like_dom_sf"/>
</dbReference>
<evidence type="ECO:0000256" key="2">
    <source>
        <dbReference type="ARBA" id="ARBA00023157"/>
    </source>
</evidence>
<dbReference type="SMART" id="SM00409">
    <property type="entry name" value="IG"/>
    <property type="match status" value="2"/>
</dbReference>
<dbReference type="Pfam" id="PF13927">
    <property type="entry name" value="Ig_3"/>
    <property type="match status" value="2"/>
</dbReference>
<dbReference type="InterPro" id="IPR013783">
    <property type="entry name" value="Ig-like_fold"/>
</dbReference>
<feature type="compositionally biased region" description="Low complexity" evidence="5">
    <location>
        <begin position="51"/>
        <end position="75"/>
    </location>
</feature>
<dbReference type="Gene3D" id="2.60.40.10">
    <property type="entry name" value="Immunoglobulins"/>
    <property type="match status" value="2"/>
</dbReference>
<keyword evidence="8" id="KW-1185">Reference proteome</keyword>
<sequence length="328" mass="35496">MPAEVADIQHYQASAEQKAYHLLRQWRERKQGTLYALKTILSQAGISLQEPSTTSPCPSPTPTLSSSSSQLPSLSISSHPQNVIVVYGQEAKLEVRTEGLTQTCSYQWYKDGRKLIAKTGKSMLIASTVDSDEGSYSCQITNPEGSIMSHPATITVVSVAPQSSSHQPRGRRAVERRSHPTYLPLPPGNINRGEGAVYGLTGRGVDDDDDNDQYISEPYRTAVPSITSSTMPQKAMTGTITITEQPQSHVVPLGSPVTLTCKASLSGGGSHDDLNYVWYLNGLSLLEHASPQYHIASCSEEDEGMYSCEVSTLNESVMSQMGSVSVVK</sequence>
<evidence type="ECO:0000256" key="3">
    <source>
        <dbReference type="ARBA" id="ARBA00023180"/>
    </source>
</evidence>
<dbReference type="SMART" id="SM00408">
    <property type="entry name" value="IGc2"/>
    <property type="match status" value="2"/>
</dbReference>
<evidence type="ECO:0000256" key="4">
    <source>
        <dbReference type="ARBA" id="ARBA00023319"/>
    </source>
</evidence>
<dbReference type="InterPro" id="IPR052598">
    <property type="entry name" value="IgSF_CEA-related"/>
</dbReference>
<dbReference type="CDD" id="cd01670">
    <property type="entry name" value="Death"/>
    <property type="match status" value="1"/>
</dbReference>
<dbReference type="InterPro" id="IPR003598">
    <property type="entry name" value="Ig_sub2"/>
</dbReference>
<dbReference type="AlphaFoldDB" id="A0AA35R7W4"/>
<feature type="domain" description="Ig-like" evidence="6">
    <location>
        <begin position="224"/>
        <end position="325"/>
    </location>
</feature>
<feature type="region of interest" description="Disordered" evidence="5">
    <location>
        <begin position="48"/>
        <end position="75"/>
    </location>
</feature>
<gene>
    <name evidence="7" type="ORF">GBAR_LOCUS4536</name>
</gene>
<dbReference type="Proteomes" id="UP001174909">
    <property type="component" value="Unassembled WGS sequence"/>
</dbReference>
<dbReference type="InterPro" id="IPR007110">
    <property type="entry name" value="Ig-like_dom"/>
</dbReference>
<evidence type="ECO:0000256" key="5">
    <source>
        <dbReference type="SAM" id="MobiDB-lite"/>
    </source>
</evidence>
<keyword evidence="3" id="KW-0325">Glycoprotein</keyword>
<name>A0AA35R7W4_GEOBA</name>